<protein>
    <submittedName>
        <fullName evidence="1">Uncharacterized protein</fullName>
    </submittedName>
</protein>
<dbReference type="AlphaFoldDB" id="A0A367WGG3"/>
<name>A0A367WGG3_9PROT</name>
<evidence type="ECO:0000313" key="2">
    <source>
        <dbReference type="Proteomes" id="UP000252517"/>
    </source>
</evidence>
<organism evidence="1 2">
    <name type="scientific">Thalassospira profundimaris</name>
    <dbReference type="NCBI Taxonomy" id="502049"/>
    <lineage>
        <taxon>Bacteria</taxon>
        <taxon>Pseudomonadati</taxon>
        <taxon>Pseudomonadota</taxon>
        <taxon>Alphaproteobacteria</taxon>
        <taxon>Rhodospirillales</taxon>
        <taxon>Thalassospiraceae</taxon>
        <taxon>Thalassospira</taxon>
    </lineage>
</organism>
<evidence type="ECO:0000313" key="1">
    <source>
        <dbReference type="EMBL" id="RCK40528.1"/>
    </source>
</evidence>
<gene>
    <name evidence="1" type="ORF">TH25_24785</name>
</gene>
<proteinExistence type="predicted"/>
<dbReference type="Proteomes" id="UP000252517">
    <property type="component" value="Unassembled WGS sequence"/>
</dbReference>
<accession>A0A367WGG3</accession>
<comment type="caution">
    <text evidence="1">The sequence shown here is derived from an EMBL/GenBank/DDBJ whole genome shotgun (WGS) entry which is preliminary data.</text>
</comment>
<reference evidence="1 2" key="1">
    <citation type="submission" date="2014-07" db="EMBL/GenBank/DDBJ databases">
        <title>Draft genome sequence of Thalassospira profundimaris S25-3-2.</title>
        <authorList>
            <person name="Lai Q."/>
            <person name="Shao Z."/>
        </authorList>
    </citation>
    <scope>NUCLEOTIDE SEQUENCE [LARGE SCALE GENOMIC DNA]</scope>
    <source>
        <strain evidence="1 2">S25-3-2</strain>
    </source>
</reference>
<sequence>MVATCFHNLAGNHAQKCLTGQGGGNAQACDVGWFDILTRVLCCCISSILLPIREGAGCPINAASCFGFP</sequence>
<dbReference type="EMBL" id="JPWH01000042">
    <property type="protein sequence ID" value="RCK40528.1"/>
    <property type="molecule type" value="Genomic_DNA"/>
</dbReference>